<evidence type="ECO:0000313" key="2">
    <source>
        <dbReference type="EMBL" id="GAA3037861.1"/>
    </source>
</evidence>
<proteinExistence type="predicted"/>
<feature type="compositionally biased region" description="Low complexity" evidence="1">
    <location>
        <begin position="74"/>
        <end position="89"/>
    </location>
</feature>
<reference evidence="3" key="1">
    <citation type="journal article" date="2019" name="Int. J. Syst. Evol. Microbiol.">
        <title>The Global Catalogue of Microorganisms (GCM) 10K type strain sequencing project: providing services to taxonomists for standard genome sequencing and annotation.</title>
        <authorList>
            <consortium name="The Broad Institute Genomics Platform"/>
            <consortium name="The Broad Institute Genome Sequencing Center for Infectious Disease"/>
            <person name="Wu L."/>
            <person name="Ma J."/>
        </authorList>
    </citation>
    <scope>NUCLEOTIDE SEQUENCE [LARGE SCALE GENOMIC DNA]</scope>
    <source>
        <strain evidence="3">JCM 3106</strain>
    </source>
</reference>
<evidence type="ECO:0000313" key="3">
    <source>
        <dbReference type="Proteomes" id="UP001499930"/>
    </source>
</evidence>
<feature type="compositionally biased region" description="Gly residues" evidence="1">
    <location>
        <begin position="90"/>
        <end position="102"/>
    </location>
</feature>
<evidence type="ECO:0000256" key="1">
    <source>
        <dbReference type="SAM" id="MobiDB-lite"/>
    </source>
</evidence>
<feature type="compositionally biased region" description="Basic and acidic residues" evidence="1">
    <location>
        <begin position="43"/>
        <end position="57"/>
    </location>
</feature>
<sequence>MALDEEALAAGDSTEVTDDPLTDPARRPAGGPVQRVLAPAQKRAGDRWRVETAERAIPRPSPPPTTPRHCYGDPLTTRPARPRTGPAGPVAGGGAVPRGGGRPVRSRPPVVLSPRHRCGRPTTGVERSPRVHS</sequence>
<keyword evidence="3" id="KW-1185">Reference proteome</keyword>
<protein>
    <submittedName>
        <fullName evidence="2">Uncharacterized protein</fullName>
    </submittedName>
</protein>
<organism evidence="2 3">
    <name type="scientific">Streptosporangium longisporum</name>
    <dbReference type="NCBI Taxonomy" id="46187"/>
    <lineage>
        <taxon>Bacteria</taxon>
        <taxon>Bacillati</taxon>
        <taxon>Actinomycetota</taxon>
        <taxon>Actinomycetes</taxon>
        <taxon>Streptosporangiales</taxon>
        <taxon>Streptosporangiaceae</taxon>
        <taxon>Streptosporangium</taxon>
    </lineage>
</organism>
<name>A0ABP6LD08_9ACTN</name>
<feature type="region of interest" description="Disordered" evidence="1">
    <location>
        <begin position="1"/>
        <end position="133"/>
    </location>
</feature>
<comment type="caution">
    <text evidence="2">The sequence shown here is derived from an EMBL/GenBank/DDBJ whole genome shotgun (WGS) entry which is preliminary data.</text>
</comment>
<gene>
    <name evidence="2" type="ORF">GCM10017559_77260</name>
</gene>
<accession>A0ABP6LD08</accession>
<dbReference type="EMBL" id="BAAAWD010000028">
    <property type="protein sequence ID" value="GAA3037861.1"/>
    <property type="molecule type" value="Genomic_DNA"/>
</dbReference>
<dbReference type="Proteomes" id="UP001499930">
    <property type="component" value="Unassembled WGS sequence"/>
</dbReference>